<gene>
    <name evidence="2" type="ORF">BC670_1488</name>
</gene>
<organism evidence="2 3">
    <name type="scientific">Flavobacterium branchiophilum</name>
    <dbReference type="NCBI Taxonomy" id="55197"/>
    <lineage>
        <taxon>Bacteria</taxon>
        <taxon>Pseudomonadati</taxon>
        <taxon>Bacteroidota</taxon>
        <taxon>Flavobacteriia</taxon>
        <taxon>Flavobacteriales</taxon>
        <taxon>Flavobacteriaceae</taxon>
        <taxon>Flavobacterium</taxon>
    </lineage>
</organism>
<sequence length="167" mass="19934">MIEETRKLIASYKNKFIKYQNDNYRNVILIGNELKKYPKDIETFNANREEHEKEIALEKERVEKKALEAKQKAEANRIKQMEVDRFANFIKERKDRLRTFTNPDVYTNNEIGNMSTEEFNELLNKSIIENKQKLEEEQNKLNVESIRLEKLGESKSYVAFNDLICCF</sequence>
<dbReference type="EMBL" id="VFPJ01000001">
    <property type="protein sequence ID" value="TQM40591.1"/>
    <property type="molecule type" value="Genomic_DNA"/>
</dbReference>
<protein>
    <submittedName>
        <fullName evidence="2">Uncharacterized protein</fullName>
    </submittedName>
</protein>
<feature type="coiled-coil region" evidence="1">
    <location>
        <begin position="2"/>
        <end position="84"/>
    </location>
</feature>
<dbReference type="RefSeq" id="WP_089081224.1">
    <property type="nucleotide sequence ID" value="NZ_VFPJ01000001.1"/>
</dbReference>
<dbReference type="Proteomes" id="UP000320773">
    <property type="component" value="Unassembled WGS sequence"/>
</dbReference>
<reference evidence="2 3" key="1">
    <citation type="submission" date="2019-06" db="EMBL/GenBank/DDBJ databases">
        <title>Genomic Encyclopedia of Archaeal and Bacterial Type Strains, Phase II (KMG-II): from individual species to whole genera.</title>
        <authorList>
            <person name="Goeker M."/>
        </authorList>
    </citation>
    <scope>NUCLEOTIDE SEQUENCE [LARGE SCALE GENOMIC DNA]</scope>
    <source>
        <strain evidence="2 3">DSM 24789</strain>
    </source>
</reference>
<dbReference type="AlphaFoldDB" id="A0A543G3E1"/>
<evidence type="ECO:0000256" key="1">
    <source>
        <dbReference type="SAM" id="Coils"/>
    </source>
</evidence>
<evidence type="ECO:0000313" key="2">
    <source>
        <dbReference type="EMBL" id="TQM40591.1"/>
    </source>
</evidence>
<feature type="coiled-coil region" evidence="1">
    <location>
        <begin position="120"/>
        <end position="154"/>
    </location>
</feature>
<keyword evidence="1" id="KW-0175">Coiled coil</keyword>
<accession>A0A543G3E1</accession>
<comment type="caution">
    <text evidence="2">The sequence shown here is derived from an EMBL/GenBank/DDBJ whole genome shotgun (WGS) entry which is preliminary data.</text>
</comment>
<proteinExistence type="predicted"/>
<name>A0A543G3E1_9FLAO</name>
<evidence type="ECO:0000313" key="3">
    <source>
        <dbReference type="Proteomes" id="UP000320773"/>
    </source>
</evidence>